<sequence length="341" mass="35968">MSTFQPPQYANSSSYSAAAAMQPTQQAPPSPVKGLGYVGGSTGAGSGLNGYVGEKPATREEPQNPQSLRRNTNLASPDPAMSNSAFTQSQFTTNISAGALQSQAMRTAGANGPYGTGGNSSTEIGTPQSAEDKRRENLRRYKESSGGRAGGGGSCGFTPHPSFNNRTQAPPVNSRGPMAGNGQIARNTMPQTQTASVTTSSEPSGPTEPKAPESTFIAYTLADPGSMYKAFSGSTTWFRVLHLIVPEGKKAKRVHLASMLVSKKSEDSSNSNASDVYSLRLVRQGSDSPLYARYDCDNTDTFQVFTMDLTNTDKSATGLLEVQAQNSQGMPILFSSAILEF</sequence>
<feature type="compositionally biased region" description="Gly residues" evidence="1">
    <location>
        <begin position="36"/>
        <end position="50"/>
    </location>
</feature>
<feature type="region of interest" description="Disordered" evidence="1">
    <location>
        <begin position="1"/>
        <end position="89"/>
    </location>
</feature>
<evidence type="ECO:0000313" key="2">
    <source>
        <dbReference type="EMBL" id="QHS93252.1"/>
    </source>
</evidence>
<feature type="compositionally biased region" description="Low complexity" evidence="1">
    <location>
        <begin position="9"/>
        <end position="25"/>
    </location>
</feature>
<feature type="compositionally biased region" description="Basic and acidic residues" evidence="1">
    <location>
        <begin position="130"/>
        <end position="145"/>
    </location>
</feature>
<feature type="compositionally biased region" description="Polar residues" evidence="1">
    <location>
        <begin position="184"/>
        <end position="204"/>
    </location>
</feature>
<accession>A0A6C0BMK5</accession>
<feature type="compositionally biased region" description="Polar residues" evidence="1">
    <location>
        <begin position="119"/>
        <end position="129"/>
    </location>
</feature>
<name>A0A6C0BMK5_9ZZZZ</name>
<feature type="compositionally biased region" description="Polar residues" evidence="1">
    <location>
        <begin position="63"/>
        <end position="89"/>
    </location>
</feature>
<proteinExistence type="predicted"/>
<dbReference type="EMBL" id="MN739201">
    <property type="protein sequence ID" value="QHS93252.1"/>
    <property type="molecule type" value="Genomic_DNA"/>
</dbReference>
<protein>
    <submittedName>
        <fullName evidence="2">Uncharacterized protein</fullName>
    </submittedName>
</protein>
<feature type="compositionally biased region" description="Polar residues" evidence="1">
    <location>
        <begin position="161"/>
        <end position="171"/>
    </location>
</feature>
<dbReference type="AlphaFoldDB" id="A0A6C0BMK5"/>
<reference evidence="2" key="1">
    <citation type="journal article" date="2020" name="Nature">
        <title>Giant virus diversity and host interactions through global metagenomics.</title>
        <authorList>
            <person name="Schulz F."/>
            <person name="Roux S."/>
            <person name="Paez-Espino D."/>
            <person name="Jungbluth S."/>
            <person name="Walsh D.A."/>
            <person name="Denef V.J."/>
            <person name="McMahon K.D."/>
            <person name="Konstantinidis K.T."/>
            <person name="Eloe-Fadrosh E.A."/>
            <person name="Kyrpides N.C."/>
            <person name="Woyke T."/>
        </authorList>
    </citation>
    <scope>NUCLEOTIDE SEQUENCE</scope>
    <source>
        <strain evidence="2">GVMAG-M-3300017989-17</strain>
    </source>
</reference>
<feature type="region of interest" description="Disordered" evidence="1">
    <location>
        <begin position="102"/>
        <end position="213"/>
    </location>
</feature>
<organism evidence="2">
    <name type="scientific">viral metagenome</name>
    <dbReference type="NCBI Taxonomy" id="1070528"/>
    <lineage>
        <taxon>unclassified sequences</taxon>
        <taxon>metagenomes</taxon>
        <taxon>organismal metagenomes</taxon>
    </lineage>
</organism>
<evidence type="ECO:0000256" key="1">
    <source>
        <dbReference type="SAM" id="MobiDB-lite"/>
    </source>
</evidence>